<feature type="domain" description="ABC transmembrane type-1" evidence="8">
    <location>
        <begin position="125"/>
        <end position="234"/>
    </location>
</feature>
<dbReference type="InterPro" id="IPR035906">
    <property type="entry name" value="MetI-like_sf"/>
</dbReference>
<keyword evidence="4 7" id="KW-0812">Transmembrane</keyword>
<organism evidence="9">
    <name type="scientific">Caldilineaceae bacterium SB0675_bin_29</name>
    <dbReference type="NCBI Taxonomy" id="2605266"/>
    <lineage>
        <taxon>Bacteria</taxon>
        <taxon>Bacillati</taxon>
        <taxon>Chloroflexota</taxon>
        <taxon>Caldilineae</taxon>
        <taxon>Caldilineales</taxon>
        <taxon>Caldilineaceae</taxon>
    </lineage>
</organism>
<accession>A0A6B1G3A4</accession>
<dbReference type="GO" id="GO:0055085">
    <property type="term" value="P:transmembrane transport"/>
    <property type="evidence" value="ECO:0007669"/>
    <property type="project" value="InterPro"/>
</dbReference>
<evidence type="ECO:0000256" key="2">
    <source>
        <dbReference type="ARBA" id="ARBA00022448"/>
    </source>
</evidence>
<sequence>MGTVYHHRQRHSHSPEDIWTVGLLRRNTGMNRQAEVASRGRFSLSPKDWAETSKYRLRAAAQSIAIHLVLAVLLILFMLPILWMLSTSLKPASQVELRPPQWIPSPFNWVNFADFWGYASFDSGLLNSAIMTFGAMIGVFFSGPFVAFGFARLQFDGRNFLFVVVLATMMLPAQVTLIPLYIIYKNIGWLNTFYPFIVPSFLGGGAFFIFLLRQFFLTIPVELEDAARIDGCNA</sequence>
<keyword evidence="3" id="KW-1003">Cell membrane</keyword>
<dbReference type="AlphaFoldDB" id="A0A6B1G3A4"/>
<comment type="similarity">
    <text evidence="7">Belongs to the binding-protein-dependent transport system permease family.</text>
</comment>
<feature type="transmembrane region" description="Helical" evidence="7">
    <location>
        <begin position="193"/>
        <end position="212"/>
    </location>
</feature>
<dbReference type="PANTHER" id="PTHR43744:SF8">
    <property type="entry name" value="SN-GLYCEROL-3-PHOSPHATE TRANSPORT SYSTEM PERMEASE PROTEIN UGPE"/>
    <property type="match status" value="1"/>
</dbReference>
<feature type="non-terminal residue" evidence="9">
    <location>
        <position position="234"/>
    </location>
</feature>
<feature type="transmembrane region" description="Helical" evidence="7">
    <location>
        <begin position="64"/>
        <end position="85"/>
    </location>
</feature>
<evidence type="ECO:0000256" key="4">
    <source>
        <dbReference type="ARBA" id="ARBA00022692"/>
    </source>
</evidence>
<name>A0A6B1G3A4_9CHLR</name>
<feature type="transmembrane region" description="Helical" evidence="7">
    <location>
        <begin position="125"/>
        <end position="148"/>
    </location>
</feature>
<dbReference type="PROSITE" id="PS50928">
    <property type="entry name" value="ABC_TM1"/>
    <property type="match status" value="1"/>
</dbReference>
<dbReference type="Pfam" id="PF00528">
    <property type="entry name" value="BPD_transp_1"/>
    <property type="match status" value="1"/>
</dbReference>
<evidence type="ECO:0000313" key="9">
    <source>
        <dbReference type="EMBL" id="MYH61735.1"/>
    </source>
</evidence>
<keyword evidence="5 7" id="KW-1133">Transmembrane helix</keyword>
<gene>
    <name evidence="9" type="ORF">F4148_08195</name>
</gene>
<evidence type="ECO:0000256" key="1">
    <source>
        <dbReference type="ARBA" id="ARBA00004651"/>
    </source>
</evidence>
<keyword evidence="6 7" id="KW-0472">Membrane</keyword>
<evidence type="ECO:0000256" key="5">
    <source>
        <dbReference type="ARBA" id="ARBA00022989"/>
    </source>
</evidence>
<evidence type="ECO:0000256" key="3">
    <source>
        <dbReference type="ARBA" id="ARBA00022475"/>
    </source>
</evidence>
<dbReference type="CDD" id="cd06261">
    <property type="entry name" value="TM_PBP2"/>
    <property type="match status" value="1"/>
</dbReference>
<reference evidence="9" key="1">
    <citation type="submission" date="2019-09" db="EMBL/GenBank/DDBJ databases">
        <title>Characterisation of the sponge microbiome using genome-centric metagenomics.</title>
        <authorList>
            <person name="Engelberts J.P."/>
            <person name="Robbins S.J."/>
            <person name="De Goeij J.M."/>
            <person name="Aranda M."/>
            <person name="Bell S.C."/>
            <person name="Webster N.S."/>
        </authorList>
    </citation>
    <scope>NUCLEOTIDE SEQUENCE</scope>
    <source>
        <strain evidence="9">SB0675_bin_29</strain>
    </source>
</reference>
<keyword evidence="2 7" id="KW-0813">Transport</keyword>
<comment type="subcellular location">
    <subcellularLocation>
        <location evidence="1 7">Cell membrane</location>
        <topology evidence="1 7">Multi-pass membrane protein</topology>
    </subcellularLocation>
</comment>
<proteinExistence type="inferred from homology"/>
<protein>
    <submittedName>
        <fullName evidence="9">Carbohydrate ABC transporter permease</fullName>
    </submittedName>
</protein>
<comment type="caution">
    <text evidence="9">The sequence shown here is derived from an EMBL/GenBank/DDBJ whole genome shotgun (WGS) entry which is preliminary data.</text>
</comment>
<evidence type="ECO:0000256" key="6">
    <source>
        <dbReference type="ARBA" id="ARBA00023136"/>
    </source>
</evidence>
<dbReference type="Gene3D" id="1.10.3720.10">
    <property type="entry name" value="MetI-like"/>
    <property type="match status" value="1"/>
</dbReference>
<evidence type="ECO:0000256" key="7">
    <source>
        <dbReference type="RuleBase" id="RU363032"/>
    </source>
</evidence>
<evidence type="ECO:0000259" key="8">
    <source>
        <dbReference type="PROSITE" id="PS50928"/>
    </source>
</evidence>
<dbReference type="SUPFAM" id="SSF161098">
    <property type="entry name" value="MetI-like"/>
    <property type="match status" value="1"/>
</dbReference>
<dbReference type="PANTHER" id="PTHR43744">
    <property type="entry name" value="ABC TRANSPORTER PERMEASE PROTEIN MG189-RELATED-RELATED"/>
    <property type="match status" value="1"/>
</dbReference>
<feature type="transmembrane region" description="Helical" evidence="7">
    <location>
        <begin position="160"/>
        <end position="181"/>
    </location>
</feature>
<dbReference type="GO" id="GO:0005886">
    <property type="term" value="C:plasma membrane"/>
    <property type="evidence" value="ECO:0007669"/>
    <property type="project" value="UniProtKB-SubCell"/>
</dbReference>
<dbReference type="EMBL" id="VYDA01000310">
    <property type="protein sequence ID" value="MYH61735.1"/>
    <property type="molecule type" value="Genomic_DNA"/>
</dbReference>
<dbReference type="InterPro" id="IPR000515">
    <property type="entry name" value="MetI-like"/>
</dbReference>